<keyword evidence="2" id="KW-1133">Transmembrane helix</keyword>
<reference evidence="4 5" key="1">
    <citation type="submission" date="2019-03" db="EMBL/GenBank/DDBJ databases">
        <title>Diverse conjugative elements silence natural transformation in Legionella species.</title>
        <authorList>
            <person name="Durieux I."/>
            <person name="Ginevra C."/>
            <person name="Attaiech L."/>
            <person name="Picq K."/>
            <person name="Juan P.A."/>
            <person name="Jarraud S."/>
            <person name="Charpentier X."/>
        </authorList>
    </citation>
    <scope>NUCLEOTIDE SEQUENCE [LARGE SCALE GENOMIC DNA]</scope>
    <source>
        <strain evidence="4 5">HL-0427-4011</strain>
    </source>
</reference>
<dbReference type="Gene3D" id="3.40.720.10">
    <property type="entry name" value="Alkaline Phosphatase, subunit A"/>
    <property type="match status" value="1"/>
</dbReference>
<dbReference type="RefSeq" id="WP_135061172.1">
    <property type="nucleotide sequence ID" value="NZ_CP038254.1"/>
</dbReference>
<dbReference type="Pfam" id="PF00884">
    <property type="entry name" value="Sulfatase"/>
    <property type="match status" value="1"/>
</dbReference>
<accession>A0AAX1EIU3</accession>
<feature type="transmembrane region" description="Helical" evidence="2">
    <location>
        <begin position="120"/>
        <end position="141"/>
    </location>
</feature>
<comment type="similarity">
    <text evidence="1">Belongs to the sulfatase family.</text>
</comment>
<dbReference type="SUPFAM" id="SSF53649">
    <property type="entry name" value="Alkaline phosphatase-like"/>
    <property type="match status" value="1"/>
</dbReference>
<sequence>MRSKIFSHFLLFNLLFFSLQLIFILNKSGSFISAVPLPWQVHTELLLTLFIHIGLYCILSFIQSLLLMGVMAHYRHFFTWQQGLIIIWALTVCALVTANIYFFPLSLFSKLFSPPIPRSIVIFLLLLSSGILTLLCINVLLSPFRKSFIIISVALFIVFFAHVPGILQNKKSSETHKKPNIILIGIDSLSPDNINKENMPHLTRILENSTIFTDTISPLARTYPAWTSILTGLYPKRHHARYNLIAKNMVKSPASIAWNLKRQGYLTVFATDDRRFNSIGKEFGFDKTIGPQFGVNDVILGAFNDFPLSNLLINLPAGYWLFPYNHMNRASYFSYYPQTFNKQLKTQVKRLESKKPLFLIVHFTLPHWPYAWAVSLPAQVKDEYSMEEREQLYKAALKRVDLQLADTVNWLKKQGYLNNSFLMFLSDHGEALYVKGSRPITLEKYQGVKPSPFFDYLKRKTATELDKSAGHGSDLLSPEQYRCLLAFKWYSQGKLINKPAKISARVSLIDVAPTLYDFMDTAKQRKMDGISLLRQIIYPSAQLPERSFYLESGMLPNQALTQEKARKLGQKLFIVNASGELELKKDQLPYLDEMKLYGIISGDWLLALYPDDKEYITVIQNLSSHQWTDDKDSPFYKKSKAEQLLKQLQNFLLH</sequence>
<dbReference type="AlphaFoldDB" id="A0AAX1EIU3"/>
<gene>
    <name evidence="4" type="ORF">E3983_12265</name>
</gene>
<dbReference type="InterPro" id="IPR017850">
    <property type="entry name" value="Alkaline_phosphatase_core_sf"/>
</dbReference>
<feature type="transmembrane region" description="Helical" evidence="2">
    <location>
        <begin position="5"/>
        <end position="25"/>
    </location>
</feature>
<dbReference type="GO" id="GO:0004065">
    <property type="term" value="F:arylsulfatase activity"/>
    <property type="evidence" value="ECO:0007669"/>
    <property type="project" value="TreeGrafter"/>
</dbReference>
<evidence type="ECO:0000313" key="5">
    <source>
        <dbReference type="Proteomes" id="UP000295517"/>
    </source>
</evidence>
<dbReference type="InterPro" id="IPR000917">
    <property type="entry name" value="Sulfatase_N"/>
</dbReference>
<evidence type="ECO:0000259" key="3">
    <source>
        <dbReference type="Pfam" id="PF00884"/>
    </source>
</evidence>
<dbReference type="EMBL" id="CP038254">
    <property type="protein sequence ID" value="QBR85055.1"/>
    <property type="molecule type" value="Genomic_DNA"/>
</dbReference>
<feature type="transmembrane region" description="Helical" evidence="2">
    <location>
        <begin position="84"/>
        <end position="108"/>
    </location>
</feature>
<keyword evidence="2" id="KW-0472">Membrane</keyword>
<evidence type="ECO:0000256" key="1">
    <source>
        <dbReference type="ARBA" id="ARBA00008779"/>
    </source>
</evidence>
<proteinExistence type="inferred from homology"/>
<dbReference type="Proteomes" id="UP000295517">
    <property type="component" value="Chromosome"/>
</dbReference>
<evidence type="ECO:0000313" key="4">
    <source>
        <dbReference type="EMBL" id="QBR85055.1"/>
    </source>
</evidence>
<protein>
    <submittedName>
        <fullName evidence="4">DUF229 domain-containing protein</fullName>
    </submittedName>
</protein>
<feature type="transmembrane region" description="Helical" evidence="2">
    <location>
        <begin position="148"/>
        <end position="167"/>
    </location>
</feature>
<evidence type="ECO:0000256" key="2">
    <source>
        <dbReference type="SAM" id="Phobius"/>
    </source>
</evidence>
<dbReference type="PANTHER" id="PTHR42693">
    <property type="entry name" value="ARYLSULFATASE FAMILY MEMBER"/>
    <property type="match status" value="1"/>
</dbReference>
<feature type="domain" description="Sulfatase N-terminal" evidence="3">
    <location>
        <begin position="179"/>
        <end position="520"/>
    </location>
</feature>
<dbReference type="InterPro" id="IPR050738">
    <property type="entry name" value="Sulfatase"/>
</dbReference>
<keyword evidence="2" id="KW-0812">Transmembrane</keyword>
<name>A0AAX1EIU3_9GAMM</name>
<organism evidence="4 5">
    <name type="scientific">Legionella israelensis</name>
    <dbReference type="NCBI Taxonomy" id="454"/>
    <lineage>
        <taxon>Bacteria</taxon>
        <taxon>Pseudomonadati</taxon>
        <taxon>Pseudomonadota</taxon>
        <taxon>Gammaproteobacteria</taxon>
        <taxon>Legionellales</taxon>
        <taxon>Legionellaceae</taxon>
        <taxon>Legionella</taxon>
    </lineage>
</organism>
<feature type="transmembrane region" description="Helical" evidence="2">
    <location>
        <begin position="45"/>
        <end position="72"/>
    </location>
</feature>
<dbReference type="PANTHER" id="PTHR42693:SF33">
    <property type="entry name" value="ARYLSULFATASE"/>
    <property type="match status" value="1"/>
</dbReference>